<evidence type="ECO:0000313" key="1">
    <source>
        <dbReference type="EMBL" id="KAJ7784404.1"/>
    </source>
</evidence>
<dbReference type="AlphaFoldDB" id="A0AAD7KFE9"/>
<comment type="caution">
    <text evidence="1">The sequence shown here is derived from an EMBL/GenBank/DDBJ whole genome shotgun (WGS) entry which is preliminary data.</text>
</comment>
<proteinExistence type="predicted"/>
<evidence type="ECO:0008006" key="3">
    <source>
        <dbReference type="Google" id="ProtNLM"/>
    </source>
</evidence>
<reference evidence="1" key="1">
    <citation type="submission" date="2023-03" db="EMBL/GenBank/DDBJ databases">
        <title>Massive genome expansion in bonnet fungi (Mycena s.s.) driven by repeated elements and novel gene families across ecological guilds.</title>
        <authorList>
            <consortium name="Lawrence Berkeley National Laboratory"/>
            <person name="Harder C.B."/>
            <person name="Miyauchi S."/>
            <person name="Viragh M."/>
            <person name="Kuo A."/>
            <person name="Thoen E."/>
            <person name="Andreopoulos B."/>
            <person name="Lu D."/>
            <person name="Skrede I."/>
            <person name="Drula E."/>
            <person name="Henrissat B."/>
            <person name="Morin E."/>
            <person name="Kohler A."/>
            <person name="Barry K."/>
            <person name="LaButti K."/>
            <person name="Morin E."/>
            <person name="Salamov A."/>
            <person name="Lipzen A."/>
            <person name="Mereny Z."/>
            <person name="Hegedus B."/>
            <person name="Baldrian P."/>
            <person name="Stursova M."/>
            <person name="Weitz H."/>
            <person name="Taylor A."/>
            <person name="Grigoriev I.V."/>
            <person name="Nagy L.G."/>
            <person name="Martin F."/>
            <person name="Kauserud H."/>
        </authorList>
    </citation>
    <scope>NUCLEOTIDE SEQUENCE</scope>
    <source>
        <strain evidence="1">CBHHK182m</strain>
    </source>
</reference>
<dbReference type="EMBL" id="JARKIB010000002">
    <property type="protein sequence ID" value="KAJ7784404.1"/>
    <property type="molecule type" value="Genomic_DNA"/>
</dbReference>
<dbReference type="Pfam" id="PF07366">
    <property type="entry name" value="SnoaL"/>
    <property type="match status" value="1"/>
</dbReference>
<sequence>MSQTMTADIETTYQAWIACIQERRSADLQALTHETFEYSSGAHTLHYADLVAHTNGFLDIRGEDVRVTLNGIISGPGESLVAQLYVDCRPIEPLLGVEPKGDVIRFFQQQIVSLKDGRVTKVLAVTDFDHVRRQLSGEQDRGEPDDIEPRHAAGGLTSAELDRLYRDYIACINENLTEAGLSQFCQPIVVHSRKELTLERYCALIQESSSAVQDMTAHIHTLVAQEQSQRVGVRLEWSGTPITTLQGVEPNGRNVRFPEHVIYQLESGKIARVWSIVDWEEFRRQMSE</sequence>
<dbReference type="InterPro" id="IPR009959">
    <property type="entry name" value="Cyclase_SnoaL-like"/>
</dbReference>
<dbReference type="Proteomes" id="UP001215598">
    <property type="component" value="Unassembled WGS sequence"/>
</dbReference>
<accession>A0AAD7KFE9</accession>
<organism evidence="1 2">
    <name type="scientific">Mycena metata</name>
    <dbReference type="NCBI Taxonomy" id="1033252"/>
    <lineage>
        <taxon>Eukaryota</taxon>
        <taxon>Fungi</taxon>
        <taxon>Dikarya</taxon>
        <taxon>Basidiomycota</taxon>
        <taxon>Agaricomycotina</taxon>
        <taxon>Agaricomycetes</taxon>
        <taxon>Agaricomycetidae</taxon>
        <taxon>Agaricales</taxon>
        <taxon>Marasmiineae</taxon>
        <taxon>Mycenaceae</taxon>
        <taxon>Mycena</taxon>
    </lineage>
</organism>
<protein>
    <recommendedName>
        <fullName evidence="3">SnoaL-like polyketide cyclase</fullName>
    </recommendedName>
</protein>
<name>A0AAD7KFE9_9AGAR</name>
<dbReference type="InterPro" id="IPR032710">
    <property type="entry name" value="NTF2-like_dom_sf"/>
</dbReference>
<gene>
    <name evidence="1" type="ORF">B0H16DRAFT_1492384</name>
</gene>
<evidence type="ECO:0000313" key="2">
    <source>
        <dbReference type="Proteomes" id="UP001215598"/>
    </source>
</evidence>
<dbReference type="Gene3D" id="3.10.450.50">
    <property type="match status" value="2"/>
</dbReference>
<dbReference type="SUPFAM" id="SSF54427">
    <property type="entry name" value="NTF2-like"/>
    <property type="match status" value="2"/>
</dbReference>
<dbReference type="GO" id="GO:0030638">
    <property type="term" value="P:polyketide metabolic process"/>
    <property type="evidence" value="ECO:0007669"/>
    <property type="project" value="InterPro"/>
</dbReference>
<keyword evidence="2" id="KW-1185">Reference proteome</keyword>